<dbReference type="GO" id="GO:0004519">
    <property type="term" value="F:endonuclease activity"/>
    <property type="evidence" value="ECO:0007669"/>
    <property type="project" value="UniProtKB-KW"/>
</dbReference>
<organism evidence="3 4">
    <name type="scientific">Nocardioides aromaticivorans</name>
    <dbReference type="NCBI Taxonomy" id="200618"/>
    <lineage>
        <taxon>Bacteria</taxon>
        <taxon>Bacillati</taxon>
        <taxon>Actinomycetota</taxon>
        <taxon>Actinomycetes</taxon>
        <taxon>Propionibacteriales</taxon>
        <taxon>Nocardioidaceae</taxon>
        <taxon>Nocardioides</taxon>
    </lineage>
</organism>
<keyword evidence="3" id="KW-0378">Hydrolase</keyword>
<accession>A0A7Z0CMF9</accession>
<keyword evidence="3" id="KW-0540">Nuclease</keyword>
<name>A0A7Z0CMF9_9ACTN</name>
<dbReference type="EMBL" id="JACBZM010000001">
    <property type="protein sequence ID" value="NYI43800.1"/>
    <property type="molecule type" value="Genomic_DNA"/>
</dbReference>
<feature type="domain" description="OLD protein-like TOPRIM" evidence="2">
    <location>
        <begin position="90"/>
        <end position="157"/>
    </location>
</feature>
<evidence type="ECO:0000259" key="1">
    <source>
        <dbReference type="Pfam" id="PF13175"/>
    </source>
</evidence>
<protein>
    <submittedName>
        <fullName evidence="3">Putative ATP-dependent endonuclease of OLD family</fullName>
    </submittedName>
</protein>
<dbReference type="SUPFAM" id="SSF52540">
    <property type="entry name" value="P-loop containing nucleoside triphosphate hydrolases"/>
    <property type="match status" value="1"/>
</dbReference>
<feature type="domain" description="Endonuclease GajA/Old nuclease/RecF-like AAA" evidence="1">
    <location>
        <begin position="2"/>
        <end position="42"/>
    </location>
</feature>
<evidence type="ECO:0000259" key="2">
    <source>
        <dbReference type="Pfam" id="PF20469"/>
    </source>
</evidence>
<dbReference type="InterPro" id="IPR034139">
    <property type="entry name" value="TOPRIM_OLD"/>
</dbReference>
<dbReference type="Gene3D" id="3.40.50.300">
    <property type="entry name" value="P-loop containing nucleotide triphosphate hydrolases"/>
    <property type="match status" value="1"/>
</dbReference>
<keyword evidence="3" id="KW-0255">Endonuclease</keyword>
<comment type="caution">
    <text evidence="3">The sequence shown here is derived from an EMBL/GenBank/DDBJ whole genome shotgun (WGS) entry which is preliminary data.</text>
</comment>
<dbReference type="InterPro" id="IPR041685">
    <property type="entry name" value="AAA_GajA/Old/RecF-like"/>
</dbReference>
<dbReference type="PANTHER" id="PTHR43581:SF4">
    <property type="entry name" value="ATP_GTP PHOSPHATASE"/>
    <property type="match status" value="1"/>
</dbReference>
<dbReference type="AlphaFoldDB" id="A0A7Z0CMF9"/>
<proteinExistence type="predicted"/>
<dbReference type="CDD" id="cd01026">
    <property type="entry name" value="TOPRIM_OLD"/>
    <property type="match status" value="1"/>
</dbReference>
<dbReference type="InterPro" id="IPR051396">
    <property type="entry name" value="Bact_Antivir_Def_Nuclease"/>
</dbReference>
<dbReference type="Proteomes" id="UP000562045">
    <property type="component" value="Unassembled WGS sequence"/>
</dbReference>
<evidence type="ECO:0000313" key="3">
    <source>
        <dbReference type="EMBL" id="NYI43800.1"/>
    </source>
</evidence>
<evidence type="ECO:0000313" key="4">
    <source>
        <dbReference type="Proteomes" id="UP000562045"/>
    </source>
</evidence>
<dbReference type="Pfam" id="PF13175">
    <property type="entry name" value="AAA_15"/>
    <property type="match status" value="1"/>
</dbReference>
<dbReference type="PANTHER" id="PTHR43581">
    <property type="entry name" value="ATP/GTP PHOSPHATASE"/>
    <property type="match status" value="1"/>
</dbReference>
<dbReference type="Pfam" id="PF20469">
    <property type="entry name" value="OLD-like_TOPRIM"/>
    <property type="match status" value="1"/>
</dbReference>
<reference evidence="3 4" key="1">
    <citation type="submission" date="2020-07" db="EMBL/GenBank/DDBJ databases">
        <title>Sequencing the genomes of 1000 actinobacteria strains.</title>
        <authorList>
            <person name="Klenk H.-P."/>
        </authorList>
    </citation>
    <scope>NUCLEOTIDE SEQUENCE [LARGE SCALE GENOMIC DNA]</scope>
    <source>
        <strain evidence="3 4">DSM 15131</strain>
    </source>
</reference>
<sequence length="329" mass="35105">MFAIEEPEAFLHPQTQRAMAKIIGDIADDAQVLVTTHSSVLVDSFDISRIARLPLQSGGTTYERSKPVLDPTDAGRLSRYCSAANSELVFANAVVFVEGEGDYSVVERLLSRACAAPGGHYALGVTVIEAGGVGKIQYLVQLANVFGIRSYVIVDGDAVRTAGSGKREVLNILASRHQQPSKAERDSIMQQADQASTTASQAFANQKKLNHLLSPFDVFVLSSDLEGLFLDALGVAGVVAALGPGRDGSIDASFASTLSTAPDAYEQLASWMGSRGWNSNRKKSGKLEPHLAPYLLDDCLALGDPLPMALQPLVTWLEQIIASVRHAPV</sequence>
<gene>
    <name evidence="3" type="ORF">BJ993_000880</name>
</gene>
<dbReference type="InterPro" id="IPR027417">
    <property type="entry name" value="P-loop_NTPase"/>
</dbReference>